<dbReference type="InterPro" id="IPR006195">
    <property type="entry name" value="aa-tRNA-synth_II"/>
</dbReference>
<comment type="catalytic activity">
    <reaction evidence="11 12">
        <text>tRNA(Ser) + L-serine + ATP = L-seryl-tRNA(Ser) + AMP + diphosphate + H(+)</text>
        <dbReference type="Rhea" id="RHEA:12292"/>
        <dbReference type="Rhea" id="RHEA-COMP:9669"/>
        <dbReference type="Rhea" id="RHEA-COMP:9703"/>
        <dbReference type="ChEBI" id="CHEBI:15378"/>
        <dbReference type="ChEBI" id="CHEBI:30616"/>
        <dbReference type="ChEBI" id="CHEBI:33019"/>
        <dbReference type="ChEBI" id="CHEBI:33384"/>
        <dbReference type="ChEBI" id="CHEBI:78442"/>
        <dbReference type="ChEBI" id="CHEBI:78533"/>
        <dbReference type="ChEBI" id="CHEBI:456215"/>
        <dbReference type="EC" id="6.1.1.11"/>
    </reaction>
</comment>
<reference evidence="17 18" key="1">
    <citation type="submission" date="2017-02" db="EMBL/GenBank/DDBJ databases">
        <title>Genomic diversity within the haloalkaliphilic genus Thioalkalivibrio.</title>
        <authorList>
            <person name="Ahn A.-C."/>
            <person name="Meier-Kolthoff J."/>
            <person name="Overmars L."/>
            <person name="Richter M."/>
            <person name="Woyke T."/>
            <person name="Sorokin D.Y."/>
            <person name="Muyzer G."/>
        </authorList>
    </citation>
    <scope>NUCLEOTIDE SEQUENCE [LARGE SCALE GENOMIC DNA]</scope>
    <source>
        <strain evidence="17 18">HL17</strain>
    </source>
</reference>
<evidence type="ECO:0000256" key="15">
    <source>
        <dbReference type="SAM" id="Coils"/>
    </source>
</evidence>
<comment type="caution">
    <text evidence="12">Lacks conserved residue(s) required for the propagation of feature annotation.</text>
</comment>
<keyword evidence="9 12" id="KW-0030">Aminoacyl-tRNA synthetase</keyword>
<feature type="binding site" evidence="12 14">
    <location>
        <begin position="349"/>
        <end position="352"/>
    </location>
    <ligand>
        <name>ATP</name>
        <dbReference type="ChEBI" id="CHEBI:30616"/>
    </ligand>
</feature>
<accession>A0A1V2ZXR1</accession>
<dbReference type="GO" id="GO:0005524">
    <property type="term" value="F:ATP binding"/>
    <property type="evidence" value="ECO:0007669"/>
    <property type="project" value="UniProtKB-UniRule"/>
</dbReference>
<evidence type="ECO:0000256" key="13">
    <source>
        <dbReference type="PIRSR" id="PIRSR001529-1"/>
    </source>
</evidence>
<feature type="domain" description="Aminoacyl-transfer RNA synthetases class-II family profile" evidence="16">
    <location>
        <begin position="171"/>
        <end position="410"/>
    </location>
</feature>
<comment type="caution">
    <text evidence="17">The sequence shown here is derived from an EMBL/GenBank/DDBJ whole genome shotgun (WGS) entry which is preliminary data.</text>
</comment>
<dbReference type="UniPathway" id="UPA00906">
    <property type="reaction ID" value="UER00895"/>
</dbReference>
<feature type="binding site" evidence="13">
    <location>
        <position position="231"/>
    </location>
    <ligand>
        <name>L-serine</name>
        <dbReference type="ChEBI" id="CHEBI:33384"/>
    </ligand>
</feature>
<dbReference type="PROSITE" id="PS50862">
    <property type="entry name" value="AA_TRNA_LIGASE_II"/>
    <property type="match status" value="1"/>
</dbReference>
<dbReference type="HAMAP" id="MF_00176">
    <property type="entry name" value="Ser_tRNA_synth_type1"/>
    <property type="match status" value="1"/>
</dbReference>
<dbReference type="RefSeq" id="WP_018947780.1">
    <property type="nucleotide sequence ID" value="NZ_MUZR01000030.1"/>
</dbReference>
<evidence type="ECO:0000256" key="8">
    <source>
        <dbReference type="ARBA" id="ARBA00022917"/>
    </source>
</evidence>
<evidence type="ECO:0000256" key="14">
    <source>
        <dbReference type="PIRSR" id="PIRSR001529-2"/>
    </source>
</evidence>
<dbReference type="InterPro" id="IPR002317">
    <property type="entry name" value="Ser-tRNA-ligase_type_1"/>
</dbReference>
<protein>
    <recommendedName>
        <fullName evidence="12">Serine--tRNA ligase</fullName>
        <ecNumber evidence="12">6.1.1.11</ecNumber>
    </recommendedName>
    <alternativeName>
        <fullName evidence="12">Seryl-tRNA synthetase</fullName>
        <shortName evidence="12">SerRS</shortName>
    </alternativeName>
    <alternativeName>
        <fullName evidence="12">Seryl-tRNA(Ser/Sec) synthetase</fullName>
    </alternativeName>
</protein>
<comment type="subcellular location">
    <subcellularLocation>
        <location evidence="1 12">Cytoplasm</location>
    </subcellularLocation>
</comment>
<feature type="binding site" evidence="13">
    <location>
        <position position="262"/>
    </location>
    <ligand>
        <name>L-serine</name>
        <dbReference type="ChEBI" id="CHEBI:33384"/>
    </ligand>
</feature>
<feature type="binding site" evidence="12 14">
    <location>
        <begin position="262"/>
        <end position="264"/>
    </location>
    <ligand>
        <name>ATP</name>
        <dbReference type="ChEBI" id="CHEBI:30616"/>
    </ligand>
</feature>
<evidence type="ECO:0000256" key="9">
    <source>
        <dbReference type="ARBA" id="ARBA00023146"/>
    </source>
</evidence>
<comment type="similarity">
    <text evidence="3 12">Belongs to the class-II aminoacyl-tRNA synthetase family. Type-1 seryl-tRNA synthetase subfamily.</text>
</comment>
<dbReference type="InterPro" id="IPR045864">
    <property type="entry name" value="aa-tRNA-synth_II/BPL/LPL"/>
</dbReference>
<evidence type="ECO:0000256" key="11">
    <source>
        <dbReference type="ARBA" id="ARBA00048823"/>
    </source>
</evidence>
<dbReference type="GO" id="GO:0006434">
    <property type="term" value="P:seryl-tRNA aminoacylation"/>
    <property type="evidence" value="ECO:0007669"/>
    <property type="project" value="UniProtKB-UniRule"/>
</dbReference>
<dbReference type="PRINTS" id="PR00981">
    <property type="entry name" value="TRNASYNTHSER"/>
</dbReference>
<evidence type="ECO:0000259" key="16">
    <source>
        <dbReference type="PROSITE" id="PS50862"/>
    </source>
</evidence>
<dbReference type="CDD" id="cd00770">
    <property type="entry name" value="SerRS_core"/>
    <property type="match status" value="1"/>
</dbReference>
<dbReference type="Proteomes" id="UP000189177">
    <property type="component" value="Unassembled WGS sequence"/>
</dbReference>
<gene>
    <name evidence="12" type="primary">serS</name>
    <name evidence="17" type="ORF">B1A74_08570</name>
</gene>
<feature type="coiled-coil region" evidence="15">
    <location>
        <begin position="75"/>
        <end position="102"/>
    </location>
</feature>
<organism evidence="17 18">
    <name type="scientific">Thioalkalivibrio halophilus</name>
    <dbReference type="NCBI Taxonomy" id="252474"/>
    <lineage>
        <taxon>Bacteria</taxon>
        <taxon>Pseudomonadati</taxon>
        <taxon>Pseudomonadota</taxon>
        <taxon>Gammaproteobacteria</taxon>
        <taxon>Chromatiales</taxon>
        <taxon>Ectothiorhodospiraceae</taxon>
        <taxon>Thioalkalivibrio</taxon>
    </lineage>
</organism>
<dbReference type="NCBIfam" id="TIGR00414">
    <property type="entry name" value="serS"/>
    <property type="match status" value="1"/>
</dbReference>
<dbReference type="Pfam" id="PF02403">
    <property type="entry name" value="Seryl_tRNA_N"/>
    <property type="match status" value="1"/>
</dbReference>
<dbReference type="GO" id="GO:0005737">
    <property type="term" value="C:cytoplasm"/>
    <property type="evidence" value="ECO:0007669"/>
    <property type="project" value="UniProtKB-SubCell"/>
</dbReference>
<dbReference type="PIRSF" id="PIRSF001529">
    <property type="entry name" value="Ser-tRNA-synth_IIa"/>
    <property type="match status" value="1"/>
</dbReference>
<feature type="binding site" evidence="13">
    <location>
        <position position="383"/>
    </location>
    <ligand>
        <name>L-serine</name>
        <dbReference type="ChEBI" id="CHEBI:33384"/>
    </ligand>
</feature>
<evidence type="ECO:0000256" key="4">
    <source>
        <dbReference type="ARBA" id="ARBA00022490"/>
    </source>
</evidence>
<dbReference type="SUPFAM" id="SSF46589">
    <property type="entry name" value="tRNA-binding arm"/>
    <property type="match status" value="1"/>
</dbReference>
<dbReference type="InterPro" id="IPR042103">
    <property type="entry name" value="SerRS_1_N_sf"/>
</dbReference>
<feature type="binding site" evidence="12 13">
    <location>
        <position position="285"/>
    </location>
    <ligand>
        <name>L-serine</name>
        <dbReference type="ChEBI" id="CHEBI:33384"/>
    </ligand>
</feature>
<dbReference type="SUPFAM" id="SSF55681">
    <property type="entry name" value="Class II aaRS and biotin synthetases"/>
    <property type="match status" value="1"/>
</dbReference>
<comment type="catalytic activity">
    <reaction evidence="10 12">
        <text>tRNA(Sec) + L-serine + ATP = L-seryl-tRNA(Sec) + AMP + diphosphate + H(+)</text>
        <dbReference type="Rhea" id="RHEA:42580"/>
        <dbReference type="Rhea" id="RHEA-COMP:9742"/>
        <dbReference type="Rhea" id="RHEA-COMP:10128"/>
        <dbReference type="ChEBI" id="CHEBI:15378"/>
        <dbReference type="ChEBI" id="CHEBI:30616"/>
        <dbReference type="ChEBI" id="CHEBI:33019"/>
        <dbReference type="ChEBI" id="CHEBI:33384"/>
        <dbReference type="ChEBI" id="CHEBI:78442"/>
        <dbReference type="ChEBI" id="CHEBI:78533"/>
        <dbReference type="ChEBI" id="CHEBI:456215"/>
        <dbReference type="EC" id="6.1.1.11"/>
    </reaction>
</comment>
<dbReference type="InterPro" id="IPR033729">
    <property type="entry name" value="SerRS_core"/>
</dbReference>
<dbReference type="Gene3D" id="3.30.930.10">
    <property type="entry name" value="Bira Bifunctional Protein, Domain 2"/>
    <property type="match status" value="1"/>
</dbReference>
<keyword evidence="4 12" id="KW-0963">Cytoplasm</keyword>
<dbReference type="GO" id="GO:0004828">
    <property type="term" value="F:serine-tRNA ligase activity"/>
    <property type="evidence" value="ECO:0007669"/>
    <property type="project" value="UniProtKB-UniRule"/>
</dbReference>
<dbReference type="EMBL" id="MUZR01000030">
    <property type="protein sequence ID" value="OOC09892.1"/>
    <property type="molecule type" value="Genomic_DNA"/>
</dbReference>
<comment type="subunit">
    <text evidence="12">Homodimer. The tRNA molecule binds across the dimer.</text>
</comment>
<dbReference type="InterPro" id="IPR010978">
    <property type="entry name" value="tRNA-bd_arm"/>
</dbReference>
<evidence type="ECO:0000256" key="12">
    <source>
        <dbReference type="HAMAP-Rule" id="MF_00176"/>
    </source>
</evidence>
<evidence type="ECO:0000256" key="3">
    <source>
        <dbReference type="ARBA" id="ARBA00010728"/>
    </source>
</evidence>
<evidence type="ECO:0000256" key="5">
    <source>
        <dbReference type="ARBA" id="ARBA00022598"/>
    </source>
</evidence>
<dbReference type="PANTHER" id="PTHR43697">
    <property type="entry name" value="SERYL-TRNA SYNTHETASE"/>
    <property type="match status" value="1"/>
</dbReference>
<dbReference type="GO" id="GO:0016260">
    <property type="term" value="P:selenocysteine biosynthetic process"/>
    <property type="evidence" value="ECO:0007669"/>
    <property type="project" value="UniProtKB-UniRule"/>
</dbReference>
<feature type="binding site" evidence="12">
    <location>
        <position position="385"/>
    </location>
    <ligand>
        <name>L-serine</name>
        <dbReference type="ChEBI" id="CHEBI:33384"/>
    </ligand>
</feature>
<comment type="pathway">
    <text evidence="2 12">Aminoacyl-tRNA biosynthesis; selenocysteinyl-tRNA(Sec) biosynthesis; L-seryl-tRNA(Sec) from L-serine and tRNA(Sec): step 1/1.</text>
</comment>
<proteinExistence type="inferred from homology"/>
<comment type="function">
    <text evidence="12">Catalyzes the attachment of serine to tRNA(Ser). Is also able to aminoacylate tRNA(Sec) with serine, to form the misacylated tRNA L-seryl-tRNA(Sec), which will be further converted into selenocysteinyl-tRNA(Sec).</text>
</comment>
<keyword evidence="7 12" id="KW-0067">ATP-binding</keyword>
<evidence type="ECO:0000256" key="10">
    <source>
        <dbReference type="ARBA" id="ARBA00047929"/>
    </source>
</evidence>
<keyword evidence="5 12" id="KW-0436">Ligase</keyword>
<dbReference type="PANTHER" id="PTHR43697:SF1">
    <property type="entry name" value="SERINE--TRNA LIGASE"/>
    <property type="match status" value="1"/>
</dbReference>
<keyword evidence="8 12" id="KW-0648">Protein biosynthesis</keyword>
<dbReference type="OrthoDB" id="9804647at2"/>
<keyword evidence="15" id="KW-0175">Coiled coil</keyword>
<sequence length="429" mass="48265">MLDIRSLRQDLDATEAALARRGFTLDRERFERLEARRKELQVRTQELQAERNSRSKAIGQAKARGEDIEPLKAEVSRMGDELKGCEDELEGIQAELHDLLLQLPNLPQAGVPEGLDEAANEEVRRWGEPTRFDFDCRDHIQLGEPGARLDFEGAARVAGARFVVMRGEMARLHRALTQFMLDLHTREHGYEETYVPYLANPETLVGTGQLPKFDDDLFSVDCEQKFRLIPTAEVPLTNLVREQILEAEELPLKMVAHTPCFRAEAGSYGRDVRGLIRQHQFEKVELVQVVRPEDSDAALEGLLGDAEKVLQALEIPYRVMLLSAGDMGFSAARTYDLEVWLPGQQAYREISSCSNFEAFQARRMQARFRPKAGERPELVHTLNGSGVAVGRALVALLENHQQADGSVRIPERLRPWLGGTEVIAPPTTP</sequence>
<evidence type="ECO:0000256" key="7">
    <source>
        <dbReference type="ARBA" id="ARBA00022840"/>
    </source>
</evidence>
<evidence type="ECO:0000313" key="18">
    <source>
        <dbReference type="Proteomes" id="UP000189177"/>
    </source>
</evidence>
<dbReference type="Gene3D" id="1.10.287.40">
    <property type="entry name" value="Serine-tRNA synthetase, tRNA binding domain"/>
    <property type="match status" value="1"/>
</dbReference>
<evidence type="ECO:0000256" key="2">
    <source>
        <dbReference type="ARBA" id="ARBA00005045"/>
    </source>
</evidence>
<name>A0A1V2ZXR1_9GAMM</name>
<evidence type="ECO:0000256" key="1">
    <source>
        <dbReference type="ARBA" id="ARBA00004496"/>
    </source>
</evidence>
<dbReference type="AlphaFoldDB" id="A0A1V2ZXR1"/>
<keyword evidence="6 12" id="KW-0547">Nucleotide-binding</keyword>
<keyword evidence="18" id="KW-1185">Reference proteome</keyword>
<dbReference type="Pfam" id="PF00587">
    <property type="entry name" value="tRNA-synt_2b"/>
    <property type="match status" value="1"/>
</dbReference>
<comment type="domain">
    <text evidence="12">Consists of two distinct domains, a catalytic core and a N-terminal extension that is involved in tRNA binding.</text>
</comment>
<evidence type="ECO:0000313" key="17">
    <source>
        <dbReference type="EMBL" id="OOC09892.1"/>
    </source>
</evidence>
<evidence type="ECO:0000256" key="6">
    <source>
        <dbReference type="ARBA" id="ARBA00022741"/>
    </source>
</evidence>
<dbReference type="InterPro" id="IPR015866">
    <property type="entry name" value="Ser-tRNA-synth_1_N"/>
</dbReference>
<dbReference type="STRING" id="252474.B1A74_08570"/>
<dbReference type="EC" id="6.1.1.11" evidence="12"/>
<feature type="binding site" evidence="12">
    <location>
        <begin position="231"/>
        <end position="233"/>
    </location>
    <ligand>
        <name>L-serine</name>
        <dbReference type="ChEBI" id="CHEBI:33384"/>
    </ligand>
</feature>
<dbReference type="InterPro" id="IPR002314">
    <property type="entry name" value="aa-tRNA-synt_IIb"/>
</dbReference>